<gene>
    <name evidence="3" type="ORF">UFOVP1104_18</name>
    <name evidence="4" type="ORF">UFOVP1371_31</name>
    <name evidence="5" type="ORF">UFOVP1468_39</name>
    <name evidence="6" type="ORF">UFOVP1555_50</name>
    <name evidence="1" type="ORF">UFOVP596_22</name>
    <name evidence="2" type="ORF">UFOVP938_22</name>
</gene>
<evidence type="ECO:0000313" key="2">
    <source>
        <dbReference type="EMBL" id="CAB4172569.1"/>
    </source>
</evidence>
<evidence type="ECO:0000313" key="3">
    <source>
        <dbReference type="EMBL" id="CAB4183545.1"/>
    </source>
</evidence>
<dbReference type="EMBL" id="LR798399">
    <property type="protein sequence ID" value="CAB5229421.1"/>
    <property type="molecule type" value="Genomic_DNA"/>
</dbReference>
<reference evidence="3" key="1">
    <citation type="submission" date="2020-05" db="EMBL/GenBank/DDBJ databases">
        <authorList>
            <person name="Chiriac C."/>
            <person name="Salcher M."/>
            <person name="Ghai R."/>
            <person name="Kavagutti S V."/>
        </authorList>
    </citation>
    <scope>NUCLEOTIDE SEQUENCE</scope>
</reference>
<organism evidence="3">
    <name type="scientific">uncultured Caudovirales phage</name>
    <dbReference type="NCBI Taxonomy" id="2100421"/>
    <lineage>
        <taxon>Viruses</taxon>
        <taxon>Duplodnaviria</taxon>
        <taxon>Heunggongvirae</taxon>
        <taxon>Uroviricota</taxon>
        <taxon>Caudoviricetes</taxon>
        <taxon>Peduoviridae</taxon>
        <taxon>Maltschvirus</taxon>
        <taxon>Maltschvirus maltsch</taxon>
    </lineage>
</organism>
<evidence type="ECO:0000313" key="5">
    <source>
        <dbReference type="EMBL" id="CAB4214795.1"/>
    </source>
</evidence>
<dbReference type="EMBL" id="LR796883">
    <property type="protein sequence ID" value="CAB4172569.1"/>
    <property type="molecule type" value="Genomic_DNA"/>
</dbReference>
<dbReference type="EMBL" id="LR796570">
    <property type="protein sequence ID" value="CAB4151564.1"/>
    <property type="molecule type" value="Genomic_DNA"/>
</dbReference>
<name>A0A6J5QS09_9CAUD</name>
<protein>
    <submittedName>
        <fullName evidence="3">Uncharacterized protein</fullName>
    </submittedName>
</protein>
<evidence type="ECO:0000313" key="6">
    <source>
        <dbReference type="EMBL" id="CAB5229421.1"/>
    </source>
</evidence>
<dbReference type="EMBL" id="LR797416">
    <property type="protein sequence ID" value="CAB4214795.1"/>
    <property type="molecule type" value="Genomic_DNA"/>
</dbReference>
<proteinExistence type="predicted"/>
<evidence type="ECO:0000313" key="4">
    <source>
        <dbReference type="EMBL" id="CAB4202683.1"/>
    </source>
</evidence>
<dbReference type="EMBL" id="LR797047">
    <property type="protein sequence ID" value="CAB4183545.1"/>
    <property type="molecule type" value="Genomic_DNA"/>
</dbReference>
<sequence>MAKQIARILKTDMMADMNMPALAQLLQKMGRGKDKVLAHITKEEAKLLKKRGGAGTRNPETGLLEFAEEDYGQGDTYIPEDMPTSYETPPETPVNIPGEDSNQPYEIPTEQVPRSSYADLFAGQAGGVSTTGATPSLPSSVYQGVDYAGTGTAVAPEGAGGGTATPPPEEKGFFESLSNADKARLGLGGLSTGLAAILGQKGVKQAQQAATATRDIGKPYRDTGQALQASALRGELTPAGQQSLQAAQAQLAQGQERRGGVGAQQSATQLATLRQNLLDQQYKYGLQVAQIGDQYAARAITQGLTGDQQMAQLMMSLTGNLSSLLGGLPQSKPVTPASTVPAA</sequence>
<accession>A0A6J5QS09</accession>
<dbReference type="EMBL" id="LR797322">
    <property type="protein sequence ID" value="CAB4202683.1"/>
    <property type="molecule type" value="Genomic_DNA"/>
</dbReference>
<evidence type="ECO:0000313" key="1">
    <source>
        <dbReference type="EMBL" id="CAB4151564.1"/>
    </source>
</evidence>